<dbReference type="GO" id="GO:0005975">
    <property type="term" value="P:carbohydrate metabolic process"/>
    <property type="evidence" value="ECO:0007669"/>
    <property type="project" value="InterPro"/>
</dbReference>
<dbReference type="AlphaFoldDB" id="A0A2W4REF4"/>
<dbReference type="PANTHER" id="PTHR10587">
    <property type="entry name" value="GLYCOSYL TRANSFERASE-RELATED"/>
    <property type="match status" value="1"/>
</dbReference>
<dbReference type="EMBL" id="QJPH01000322">
    <property type="protein sequence ID" value="PZN78228.1"/>
    <property type="molecule type" value="Genomic_DNA"/>
</dbReference>
<dbReference type="Gene3D" id="3.20.20.370">
    <property type="entry name" value="Glycoside hydrolase/deacetylase"/>
    <property type="match status" value="1"/>
</dbReference>
<dbReference type="SUPFAM" id="SSF88713">
    <property type="entry name" value="Glycoside hydrolase/deacetylase"/>
    <property type="match status" value="1"/>
</dbReference>
<evidence type="ECO:0000259" key="1">
    <source>
        <dbReference type="PROSITE" id="PS51677"/>
    </source>
</evidence>
<dbReference type="InterPro" id="IPR002509">
    <property type="entry name" value="NODB_dom"/>
</dbReference>
<protein>
    <submittedName>
        <fullName evidence="2">Polysaccharide deacetylase</fullName>
    </submittedName>
</protein>
<dbReference type="Pfam" id="PF01522">
    <property type="entry name" value="Polysacc_deac_1"/>
    <property type="match status" value="1"/>
</dbReference>
<reference evidence="2 3" key="1">
    <citation type="journal article" date="2018" name="Aquat. Microb. Ecol.">
        <title>Gammaproteobacterial methanotrophs dominate.</title>
        <authorList>
            <person name="Rissanen A.J."/>
            <person name="Saarenheimo J."/>
            <person name="Tiirola M."/>
            <person name="Peura S."/>
            <person name="Aalto S.L."/>
            <person name="Karvinen A."/>
            <person name="Nykanen H."/>
        </authorList>
    </citation>
    <scope>NUCLEOTIDE SEQUENCE [LARGE SCALE GENOMIC DNA]</scope>
    <source>
        <strain evidence="2">AMbin10</strain>
    </source>
</reference>
<sequence>PPYRPAIADTKPKTLLDTWTADELRGHPGDERIVKLHPPDLTPPQRLQPSQKLPQLNALRVNSIRRVRLADGKKIVALTFDLCEQAHRRTGYDRGIVNTLRNQGVPATFFAGGKWMRSHQEKTLQLMADSNFEIGNHAWTHGNLRVLKGQKMLDQIIWTQAEYERIWETLKRRAEDKGLGRKMETIPRQPHNFRFPYGTCNAESLRAVNEMGLNAIQWDVVSGDAATTATPDKLVHNILNNVRPGSIIVFHANGHGHGTAAALPRIISGLKEKGYRFMTVGKLLEEGTPESVQECYELKPGDNRRYDDLFGEGTQ</sequence>
<comment type="caution">
    <text evidence="2">The sequence shown here is derived from an EMBL/GenBank/DDBJ whole genome shotgun (WGS) entry which is preliminary data.</text>
</comment>
<gene>
    <name evidence="2" type="ORF">DM484_13205</name>
</gene>
<evidence type="ECO:0000313" key="2">
    <source>
        <dbReference type="EMBL" id="PZN78228.1"/>
    </source>
</evidence>
<name>A0A2W4REF4_9GAMM</name>
<dbReference type="InterPro" id="IPR011330">
    <property type="entry name" value="Glyco_hydro/deAcase_b/a-brl"/>
</dbReference>
<evidence type="ECO:0000313" key="3">
    <source>
        <dbReference type="Proteomes" id="UP000249396"/>
    </source>
</evidence>
<dbReference type="InterPro" id="IPR050248">
    <property type="entry name" value="Polysacc_deacetylase_ArnD"/>
</dbReference>
<accession>A0A2W4REF4</accession>
<dbReference type="Proteomes" id="UP000249396">
    <property type="component" value="Unassembled WGS sequence"/>
</dbReference>
<dbReference type="GO" id="GO:0016810">
    <property type="term" value="F:hydrolase activity, acting on carbon-nitrogen (but not peptide) bonds"/>
    <property type="evidence" value="ECO:0007669"/>
    <property type="project" value="InterPro"/>
</dbReference>
<feature type="non-terminal residue" evidence="2">
    <location>
        <position position="1"/>
    </location>
</feature>
<organism evidence="2 3">
    <name type="scientific">Candidatus Methylumidiphilus alinenensis</name>
    <dbReference type="NCBI Taxonomy" id="2202197"/>
    <lineage>
        <taxon>Bacteria</taxon>
        <taxon>Pseudomonadati</taxon>
        <taxon>Pseudomonadota</taxon>
        <taxon>Gammaproteobacteria</taxon>
        <taxon>Methylococcales</taxon>
        <taxon>Candidatus Methylumidiphilus</taxon>
    </lineage>
</organism>
<proteinExistence type="predicted"/>
<feature type="domain" description="NodB homology" evidence="1">
    <location>
        <begin position="74"/>
        <end position="278"/>
    </location>
</feature>
<dbReference type="PROSITE" id="PS51677">
    <property type="entry name" value="NODB"/>
    <property type="match status" value="1"/>
</dbReference>